<sequence length="297" mass="33701">MGKNALLWGVAATLLTLTAPAHAVADWQELGAQFYTGNGFKQYSNSTDMTTGAPTGASTHLDIFQLNYSNGWKYGATFFYFQNAFDHGNYRMYTQGWEFLSLNKIFDADLSFGPIKEIRLAPGWQFATSKDYYAGTQNQGNAADYGAKMVYPAVDTRDLFLGLDFPLKVPGFDYLGVSVGVYKDFQPKTRYTLQPSVNLYYRSTFFIGPTRWKAQGYAQWYGARNARENSNYDAVAYFTTQDALLLDTGLLLWDRPDQFYAGVQLQWSHNTYGVKTIEGVSKATNEFFPQLMFEWIF</sequence>
<evidence type="ECO:0000313" key="3">
    <source>
        <dbReference type="Proteomes" id="UP000006798"/>
    </source>
</evidence>
<feature type="chain" id="PRO_5003398300" description="Nucleoside-binding outer membrane protein" evidence="1">
    <location>
        <begin position="24"/>
        <end position="297"/>
    </location>
</feature>
<dbReference type="Gene3D" id="2.40.230.20">
    <property type="entry name" value="Nucleoside-specific channel-forming protein, Tsx-like"/>
    <property type="match status" value="1"/>
</dbReference>
<evidence type="ECO:0000256" key="1">
    <source>
        <dbReference type="SAM" id="SignalP"/>
    </source>
</evidence>
<keyword evidence="1" id="KW-0732">Signal</keyword>
<reference evidence="2 3" key="1">
    <citation type="journal article" date="2011" name="J. Bacteriol.">
        <title>Complete genome sequence of the type strain Cupriavidus necator N-1.</title>
        <authorList>
            <person name="Poehlein A."/>
            <person name="Kusian B."/>
            <person name="Friedrich B."/>
            <person name="Daniel R."/>
            <person name="Bowien B."/>
        </authorList>
    </citation>
    <scope>NUCLEOTIDE SEQUENCE [LARGE SCALE GENOMIC DNA]</scope>
    <source>
        <strain evidence="3">ATCC 43291 / DSM 13513 / CCUG 52238 / LMG 8453 / N-1</strain>
    </source>
</reference>
<protein>
    <recommendedName>
        <fullName evidence="4">Nucleoside-binding outer membrane protein</fullName>
    </recommendedName>
</protein>
<accession>G0ERU7</accession>
<name>G0ERU7_CUPNN</name>
<dbReference type="SUPFAM" id="SSF111364">
    <property type="entry name" value="Tsx-like channel"/>
    <property type="match status" value="1"/>
</dbReference>
<dbReference type="Proteomes" id="UP000006798">
    <property type="component" value="Chromosome 1"/>
</dbReference>
<dbReference type="AlphaFoldDB" id="G0ERU7"/>
<dbReference type="KEGG" id="cnc:CNE_1c00050"/>
<evidence type="ECO:0008006" key="4">
    <source>
        <dbReference type="Google" id="ProtNLM"/>
    </source>
</evidence>
<proteinExistence type="predicted"/>
<gene>
    <name evidence="2" type="ordered locus">CNE_1c00050</name>
</gene>
<dbReference type="InterPro" id="IPR036777">
    <property type="entry name" value="Channel_Tsx-like_sf"/>
</dbReference>
<dbReference type="EMBL" id="CP002877">
    <property type="protein sequence ID" value="AEI75375.1"/>
    <property type="molecule type" value="Genomic_DNA"/>
</dbReference>
<dbReference type="HOGENOM" id="CLU_936016_0_0_4"/>
<evidence type="ECO:0000313" key="2">
    <source>
        <dbReference type="EMBL" id="AEI75375.1"/>
    </source>
</evidence>
<feature type="signal peptide" evidence="1">
    <location>
        <begin position="1"/>
        <end position="23"/>
    </location>
</feature>
<organism evidence="2 3">
    <name type="scientific">Cupriavidus necator (strain ATCC 43291 / DSM 13513 / CCUG 52238 / LMG 8453 / N-1)</name>
    <name type="common">Ralstonia eutropha</name>
    <dbReference type="NCBI Taxonomy" id="1042878"/>
    <lineage>
        <taxon>Bacteria</taxon>
        <taxon>Pseudomonadati</taxon>
        <taxon>Pseudomonadota</taxon>
        <taxon>Betaproteobacteria</taxon>
        <taxon>Burkholderiales</taxon>
        <taxon>Burkholderiaceae</taxon>
        <taxon>Cupriavidus</taxon>
    </lineage>
</organism>
<dbReference type="GO" id="GO:0009279">
    <property type="term" value="C:cell outer membrane"/>
    <property type="evidence" value="ECO:0007669"/>
    <property type="project" value="InterPro"/>
</dbReference>